<protein>
    <submittedName>
        <fullName evidence="2">Uncharacterized protein</fullName>
    </submittedName>
</protein>
<keyword evidence="3" id="KW-1185">Reference proteome</keyword>
<keyword evidence="1" id="KW-1133">Transmembrane helix</keyword>
<feature type="transmembrane region" description="Helical" evidence="1">
    <location>
        <begin position="96"/>
        <end position="114"/>
    </location>
</feature>
<sequence length="145" mass="16421">MSLRKVIAVVFMGIAFIFSVFFYLETNRPEDFAEYFNLSFYTQYGPVAISIELFIAGFYLFKASKKANFALALFGFTTVIDILFHITSLITSNTPLYAMFVFSGCAIGAFYISFSNAFNLGKITLLATLTSFVMGNAIEWFFNFY</sequence>
<organism evidence="2 3">
    <name type="scientific">Croceitalea rosinachiae</name>
    <dbReference type="NCBI Taxonomy" id="3075596"/>
    <lineage>
        <taxon>Bacteria</taxon>
        <taxon>Pseudomonadati</taxon>
        <taxon>Bacteroidota</taxon>
        <taxon>Flavobacteriia</taxon>
        <taxon>Flavobacteriales</taxon>
        <taxon>Flavobacteriaceae</taxon>
        <taxon>Croceitalea</taxon>
    </lineage>
</organism>
<feature type="transmembrane region" description="Helical" evidence="1">
    <location>
        <begin position="68"/>
        <end position="90"/>
    </location>
</feature>
<dbReference type="EMBL" id="JAVRHR010000002">
    <property type="protein sequence ID" value="MDT0607051.1"/>
    <property type="molecule type" value="Genomic_DNA"/>
</dbReference>
<reference evidence="2 3" key="1">
    <citation type="submission" date="2023-09" db="EMBL/GenBank/DDBJ databases">
        <authorList>
            <person name="Rey-Velasco X."/>
        </authorList>
    </citation>
    <scope>NUCLEOTIDE SEQUENCE [LARGE SCALE GENOMIC DNA]</scope>
    <source>
        <strain evidence="2 3">F388</strain>
    </source>
</reference>
<dbReference type="RefSeq" id="WP_311350614.1">
    <property type="nucleotide sequence ID" value="NZ_JAVRHR010000002.1"/>
</dbReference>
<keyword evidence="1" id="KW-0472">Membrane</keyword>
<feature type="transmembrane region" description="Helical" evidence="1">
    <location>
        <begin position="44"/>
        <end position="61"/>
    </location>
</feature>
<proteinExistence type="predicted"/>
<evidence type="ECO:0000313" key="3">
    <source>
        <dbReference type="Proteomes" id="UP001255246"/>
    </source>
</evidence>
<gene>
    <name evidence="2" type="ORF">RM706_08425</name>
</gene>
<feature type="transmembrane region" description="Helical" evidence="1">
    <location>
        <begin position="123"/>
        <end position="142"/>
    </location>
</feature>
<evidence type="ECO:0000313" key="2">
    <source>
        <dbReference type="EMBL" id="MDT0607051.1"/>
    </source>
</evidence>
<accession>A0ABU3ADT2</accession>
<name>A0ABU3ADT2_9FLAO</name>
<feature type="transmembrane region" description="Helical" evidence="1">
    <location>
        <begin position="7"/>
        <end position="24"/>
    </location>
</feature>
<dbReference type="Proteomes" id="UP001255246">
    <property type="component" value="Unassembled WGS sequence"/>
</dbReference>
<comment type="caution">
    <text evidence="2">The sequence shown here is derived from an EMBL/GenBank/DDBJ whole genome shotgun (WGS) entry which is preliminary data.</text>
</comment>
<keyword evidence="1" id="KW-0812">Transmembrane</keyword>
<evidence type="ECO:0000256" key="1">
    <source>
        <dbReference type="SAM" id="Phobius"/>
    </source>
</evidence>